<evidence type="ECO:0000313" key="1">
    <source>
        <dbReference type="EMBL" id="KAF6753645.1"/>
    </source>
</evidence>
<dbReference type="Proteomes" id="UP000521943">
    <property type="component" value="Unassembled WGS sequence"/>
</dbReference>
<keyword evidence="2" id="KW-1185">Reference proteome</keyword>
<dbReference type="AlphaFoldDB" id="A0A8H6HUX3"/>
<gene>
    <name evidence="1" type="ORF">DFP72DRAFT_1046442</name>
</gene>
<organism evidence="1 2">
    <name type="scientific">Ephemerocybe angulata</name>
    <dbReference type="NCBI Taxonomy" id="980116"/>
    <lineage>
        <taxon>Eukaryota</taxon>
        <taxon>Fungi</taxon>
        <taxon>Dikarya</taxon>
        <taxon>Basidiomycota</taxon>
        <taxon>Agaricomycotina</taxon>
        <taxon>Agaricomycetes</taxon>
        <taxon>Agaricomycetidae</taxon>
        <taxon>Agaricales</taxon>
        <taxon>Agaricineae</taxon>
        <taxon>Psathyrellaceae</taxon>
        <taxon>Ephemerocybe</taxon>
    </lineage>
</organism>
<accession>A0A8H6HUX3</accession>
<protein>
    <submittedName>
        <fullName evidence="1">Uncharacterized protein</fullName>
    </submittedName>
</protein>
<dbReference type="EMBL" id="JACGCI010000038">
    <property type="protein sequence ID" value="KAF6753645.1"/>
    <property type="molecule type" value="Genomic_DNA"/>
</dbReference>
<sequence>MMGCVGESLNDWGIENGAWNGVFWVEWDEEEDGAISGCRMESGCWWVGGCKIHLQVVHNCCNEPSSRLESLQICHAEASASSGQTTGIIRMNHGNAHTEIQRSAQVQLGALRNSRKFWTTDGPESFHFINGCKYRNERETTIQELKAVFLKEIAMHAKI</sequence>
<proteinExistence type="predicted"/>
<evidence type="ECO:0000313" key="2">
    <source>
        <dbReference type="Proteomes" id="UP000521943"/>
    </source>
</evidence>
<comment type="caution">
    <text evidence="1">The sequence shown here is derived from an EMBL/GenBank/DDBJ whole genome shotgun (WGS) entry which is preliminary data.</text>
</comment>
<reference evidence="1 2" key="1">
    <citation type="submission" date="2020-07" db="EMBL/GenBank/DDBJ databases">
        <title>Comparative genomics of pyrophilous fungi reveals a link between fire events and developmental genes.</title>
        <authorList>
            <consortium name="DOE Joint Genome Institute"/>
            <person name="Steindorff A.S."/>
            <person name="Carver A."/>
            <person name="Calhoun S."/>
            <person name="Stillman K."/>
            <person name="Liu H."/>
            <person name="Lipzen A."/>
            <person name="Pangilinan J."/>
            <person name="Labutti K."/>
            <person name="Bruns T.D."/>
            <person name="Grigoriev I.V."/>
        </authorList>
    </citation>
    <scope>NUCLEOTIDE SEQUENCE [LARGE SCALE GENOMIC DNA]</scope>
    <source>
        <strain evidence="1 2">CBS 144469</strain>
    </source>
</reference>
<name>A0A8H6HUX3_9AGAR</name>